<proteinExistence type="predicted"/>
<evidence type="ECO:0000313" key="1">
    <source>
        <dbReference type="EMBL" id="KRH94594.1"/>
    </source>
</evidence>
<organism evidence="1 2">
    <name type="scientific">Pseudoloma neurophilia</name>
    <dbReference type="NCBI Taxonomy" id="146866"/>
    <lineage>
        <taxon>Eukaryota</taxon>
        <taxon>Fungi</taxon>
        <taxon>Fungi incertae sedis</taxon>
        <taxon>Microsporidia</taxon>
        <taxon>Pseudoloma</taxon>
    </lineage>
</organism>
<dbReference type="Proteomes" id="UP000051530">
    <property type="component" value="Unassembled WGS sequence"/>
</dbReference>
<sequence length="624" mass="73434">MVPEKLKNTFVSILGKSRRNQSSTFKPMVIAKQVNEQTDLQVIKDIILESTAGISTNNEMIFINSSQSKCLKTKILGYEGTGKFVKENIRFMVFNSIRRDLIETLTILYPKLSQQTTCNRHKIMCVEAIPFCTKIAIFHLLNNHIEQLEEIKDEIQFVCDPLYLILFYKFWGNRITDNNGQKIFDCSTETETTNNKIVLKNQITKCDTIKHSIKSSNTKDTREYKTKKPLIEKTMSDLFKDNGLRYFINNDEQEELTIVNFDMAKYTRNYFSLRISQASVKNGTLFYKLQILLDQTRIVLKPTEIYFLYNYFNETRCPFIRIKIIQVITKVHNIENYTQWNEIIRNKVNFNGIYILSTVKLALLFDCLKYLIVHKLYEKEVEMFLYRSLYAICPDIVAHTLQLLRLKPCAVKQVIERCIKYDLADNLATDTLLQFIDRRTSKFAFSQMKQNNRLHFETSKTDCILKKIFSVSDDKFKLKIVKRYKFLAIKYHVLRPIEDKNLLLELSNRLIEKFDEDSIPLMADIMNSGVQFEDQMIYEQYFEKSMDILLFQKTHSTINDISNTKIESIKQNISNLMSLALKYGDIARNKKFFDKCLTKSEFSELNDIIRENLNFFDLVLFTKA</sequence>
<name>A0A0R0LZ56_9MICR</name>
<accession>A0A0R0LZ56</accession>
<dbReference type="AlphaFoldDB" id="A0A0R0LZ56"/>
<dbReference type="OrthoDB" id="28053at2759"/>
<dbReference type="VEuPathDB" id="MicrosporidiaDB:M153_2020009111"/>
<gene>
    <name evidence="1" type="ORF">M153_2020009111</name>
</gene>
<comment type="caution">
    <text evidence="1">The sequence shown here is derived from an EMBL/GenBank/DDBJ whole genome shotgun (WGS) entry which is preliminary data.</text>
</comment>
<evidence type="ECO:0000313" key="2">
    <source>
        <dbReference type="Proteomes" id="UP000051530"/>
    </source>
</evidence>
<reference evidence="1 2" key="1">
    <citation type="submission" date="2015-07" db="EMBL/GenBank/DDBJ databases">
        <title>The genome of Pseudoloma neurophilia, a relevant intracellular parasite of the zebrafish.</title>
        <authorList>
            <person name="Ndikumana S."/>
            <person name="Pelin A."/>
            <person name="Sanders J."/>
            <person name="Corradi N."/>
        </authorList>
    </citation>
    <scope>NUCLEOTIDE SEQUENCE [LARGE SCALE GENOMIC DNA]</scope>
    <source>
        <strain evidence="1 2">MK1</strain>
    </source>
</reference>
<protein>
    <submittedName>
        <fullName evidence="1">Uncharacterized protein</fullName>
    </submittedName>
</protein>
<dbReference type="EMBL" id="LGUB01000053">
    <property type="protein sequence ID" value="KRH94594.1"/>
    <property type="molecule type" value="Genomic_DNA"/>
</dbReference>
<keyword evidence="2" id="KW-1185">Reference proteome</keyword>